<dbReference type="RefSeq" id="WP_195172954.1">
    <property type="nucleotide sequence ID" value="NZ_CP062983.1"/>
</dbReference>
<dbReference type="InterPro" id="IPR013216">
    <property type="entry name" value="Methyltransf_11"/>
</dbReference>
<accession>A0A7S8EDE0</accession>
<dbReference type="GO" id="GO:0008757">
    <property type="term" value="F:S-adenosylmethionine-dependent methyltransferase activity"/>
    <property type="evidence" value="ECO:0007669"/>
    <property type="project" value="InterPro"/>
</dbReference>
<dbReference type="Proteomes" id="UP000594468">
    <property type="component" value="Chromosome"/>
</dbReference>
<dbReference type="PANTHER" id="PTHR43591:SF24">
    <property type="entry name" value="2-METHOXY-6-POLYPRENYL-1,4-BENZOQUINOL METHYLASE, MITOCHONDRIAL"/>
    <property type="match status" value="1"/>
</dbReference>
<evidence type="ECO:0000313" key="3">
    <source>
        <dbReference type="Proteomes" id="UP000594468"/>
    </source>
</evidence>
<dbReference type="Pfam" id="PF08241">
    <property type="entry name" value="Methyltransf_11"/>
    <property type="match status" value="1"/>
</dbReference>
<dbReference type="KEGG" id="pmet:G4Y79_11120"/>
<dbReference type="Gene3D" id="3.40.50.150">
    <property type="entry name" value="Vaccinia Virus protein VP39"/>
    <property type="match status" value="1"/>
</dbReference>
<dbReference type="AlphaFoldDB" id="A0A7S8EDE0"/>
<name>A0A7S8EDE0_9CHLR</name>
<dbReference type="InterPro" id="IPR029063">
    <property type="entry name" value="SAM-dependent_MTases_sf"/>
</dbReference>
<proteinExistence type="predicted"/>
<gene>
    <name evidence="2" type="ORF">G4Y79_11120</name>
</gene>
<keyword evidence="3" id="KW-1185">Reference proteome</keyword>
<dbReference type="PANTHER" id="PTHR43591">
    <property type="entry name" value="METHYLTRANSFERASE"/>
    <property type="match status" value="1"/>
</dbReference>
<evidence type="ECO:0000313" key="2">
    <source>
        <dbReference type="EMBL" id="QPC84891.1"/>
    </source>
</evidence>
<dbReference type="EMBL" id="CP062983">
    <property type="protein sequence ID" value="QPC84891.1"/>
    <property type="molecule type" value="Genomic_DNA"/>
</dbReference>
<sequence>MSKGELAALRGVPSYVWRDGQERRLQLIAHWAKLDEATVLEAGGGVGMYASQIGRRYTARVELFDIELPFAQQAAVETPHAIVAAGEALPYASNSFDTILSHEVIEHVADDRQSAQEMVRVLKPGGRIVLFCPNRWYPFETHGHYWKGTYHFGNTPLINYLPDHWRNQLAPHVRAYTWRGIEALFTDQPVKIVHHRRVYGAYDNLIYRFGKPMAAARDLLQRLDGTPFDVWGLSHFMVVEKV</sequence>
<evidence type="ECO:0000259" key="1">
    <source>
        <dbReference type="Pfam" id="PF08241"/>
    </source>
</evidence>
<protein>
    <submittedName>
        <fullName evidence="2">Class I SAM-dependent methyltransferase</fullName>
    </submittedName>
</protein>
<keyword evidence="2" id="KW-0808">Transferase</keyword>
<dbReference type="CDD" id="cd02440">
    <property type="entry name" value="AdoMet_MTases"/>
    <property type="match status" value="1"/>
</dbReference>
<keyword evidence="2" id="KW-0489">Methyltransferase</keyword>
<feature type="domain" description="Methyltransferase type 11" evidence="1">
    <location>
        <begin position="40"/>
        <end position="130"/>
    </location>
</feature>
<dbReference type="GO" id="GO:0032259">
    <property type="term" value="P:methylation"/>
    <property type="evidence" value="ECO:0007669"/>
    <property type="project" value="UniProtKB-KW"/>
</dbReference>
<dbReference type="SUPFAM" id="SSF53335">
    <property type="entry name" value="S-adenosyl-L-methionine-dependent methyltransferases"/>
    <property type="match status" value="1"/>
</dbReference>
<reference evidence="2 3" key="1">
    <citation type="submission" date="2020-02" db="EMBL/GenBank/DDBJ databases">
        <authorList>
            <person name="Zheng R.K."/>
            <person name="Sun C.M."/>
        </authorList>
    </citation>
    <scope>NUCLEOTIDE SEQUENCE [LARGE SCALE GENOMIC DNA]</scope>
    <source>
        <strain evidence="3">rifampicinis</strain>
    </source>
</reference>
<organism evidence="2 3">
    <name type="scientific">Phototrophicus methaneseepsis</name>
    <dbReference type="NCBI Taxonomy" id="2710758"/>
    <lineage>
        <taxon>Bacteria</taxon>
        <taxon>Bacillati</taxon>
        <taxon>Chloroflexota</taxon>
        <taxon>Candidatus Thermofontia</taxon>
        <taxon>Phototrophicales</taxon>
        <taxon>Phototrophicaceae</taxon>
        <taxon>Phototrophicus</taxon>
    </lineage>
</organism>